<dbReference type="OMA" id="MCAITQL"/>
<dbReference type="InterPro" id="IPR013332">
    <property type="entry name" value="KPR_N"/>
</dbReference>
<evidence type="ECO:0000313" key="3">
    <source>
        <dbReference type="EMBL" id="KTB05787.1"/>
    </source>
</evidence>
<dbReference type="PANTHER" id="PTHR21708">
    <property type="entry name" value="PROBABLE 2-DEHYDROPANTOATE 2-REDUCTASE"/>
    <property type="match status" value="1"/>
</dbReference>
<dbReference type="GO" id="GO:0005737">
    <property type="term" value="C:cytoplasm"/>
    <property type="evidence" value="ECO:0007669"/>
    <property type="project" value="TreeGrafter"/>
</dbReference>
<dbReference type="InterPro" id="IPR013328">
    <property type="entry name" value="6PGD_dom2"/>
</dbReference>
<evidence type="ECO:0000313" key="4">
    <source>
        <dbReference type="Proteomes" id="UP000054886"/>
    </source>
</evidence>
<accession>A0A0W0CQD1</accession>
<evidence type="ECO:0000259" key="2">
    <source>
        <dbReference type="Pfam" id="PF08546"/>
    </source>
</evidence>
<dbReference type="VEuPathDB" id="FungiDB:GVI51_I03465"/>
<dbReference type="PhylomeDB" id="A0A0W0CQD1"/>
<organism evidence="3 4">
    <name type="scientific">Candida glabrata</name>
    <name type="common">Yeast</name>
    <name type="synonym">Torulopsis glabrata</name>
    <dbReference type="NCBI Taxonomy" id="5478"/>
    <lineage>
        <taxon>Eukaryota</taxon>
        <taxon>Fungi</taxon>
        <taxon>Dikarya</taxon>
        <taxon>Ascomycota</taxon>
        <taxon>Saccharomycotina</taxon>
        <taxon>Saccharomycetes</taxon>
        <taxon>Saccharomycetales</taxon>
        <taxon>Saccharomycetaceae</taxon>
        <taxon>Nakaseomyces</taxon>
    </lineage>
</organism>
<dbReference type="FunFam" id="1.10.1040.10:FF:000017">
    <property type="entry name" value="2-dehydropantoate 2-reductase"/>
    <property type="match status" value="1"/>
</dbReference>
<name>A0A0W0CQD1_CANGB</name>
<dbReference type="Gene3D" id="3.40.50.720">
    <property type="entry name" value="NAD(P)-binding Rossmann-like Domain"/>
    <property type="match status" value="1"/>
</dbReference>
<feature type="domain" description="Ketopantoate reductase C-terminal" evidence="2">
    <location>
        <begin position="207"/>
        <end position="331"/>
    </location>
</feature>
<comment type="caution">
    <text evidence="3">The sequence shown here is derived from an EMBL/GenBank/DDBJ whole genome shotgun (WGS) entry which is preliminary data.</text>
</comment>
<dbReference type="InterPro" id="IPR051402">
    <property type="entry name" value="KPR-Related"/>
</dbReference>
<dbReference type="Pfam" id="PF02558">
    <property type="entry name" value="ApbA"/>
    <property type="match status" value="1"/>
</dbReference>
<dbReference type="AlphaFoldDB" id="A0A0W0CQD1"/>
<reference evidence="3 4" key="1">
    <citation type="submission" date="2015-10" db="EMBL/GenBank/DDBJ databases">
        <title>Draft genomes sequences of Candida glabrata isolates 1A, 1B, 2A, 2B, 3A and 3B.</title>
        <authorList>
            <person name="Haavelsrud O.E."/>
            <person name="Gaustad P."/>
        </authorList>
    </citation>
    <scope>NUCLEOTIDE SEQUENCE [LARGE SCALE GENOMIC DNA]</scope>
    <source>
        <strain evidence="3">910700640</strain>
    </source>
</reference>
<protein>
    <recommendedName>
        <fullName evidence="5">2-dehydropantoate 2-reductase</fullName>
    </recommendedName>
</protein>
<dbReference type="Pfam" id="PF08546">
    <property type="entry name" value="ApbA_C"/>
    <property type="match status" value="1"/>
</dbReference>
<evidence type="ECO:0008006" key="5">
    <source>
        <dbReference type="Google" id="ProtNLM"/>
    </source>
</evidence>
<gene>
    <name evidence="3" type="ORF">AO440_002495</name>
</gene>
<dbReference type="VEuPathDB" id="FungiDB:GWK60_L03465"/>
<dbReference type="EMBL" id="LLZZ01000112">
    <property type="protein sequence ID" value="KTB05787.1"/>
    <property type="molecule type" value="Genomic_DNA"/>
</dbReference>
<dbReference type="InterPro" id="IPR013752">
    <property type="entry name" value="KPA_reductase"/>
</dbReference>
<proteinExistence type="predicted"/>
<dbReference type="PANTHER" id="PTHR21708:SF30">
    <property type="entry name" value="2-DEHYDROPANTOATE 2-REDUCTASE-RELATED"/>
    <property type="match status" value="1"/>
</dbReference>
<feature type="domain" description="Ketopantoate reductase N-terminal" evidence="1">
    <location>
        <begin position="5"/>
        <end position="176"/>
    </location>
</feature>
<dbReference type="Gene3D" id="1.10.1040.10">
    <property type="entry name" value="N-(1-d-carboxylethyl)-l-norvaline Dehydrogenase, domain 2"/>
    <property type="match status" value="1"/>
</dbReference>
<dbReference type="VEuPathDB" id="FungiDB:CAGL0I03740g"/>
<dbReference type="VEuPathDB" id="FungiDB:B1J91_I03740g"/>
<evidence type="ECO:0000259" key="1">
    <source>
        <dbReference type="Pfam" id="PF02558"/>
    </source>
</evidence>
<dbReference type="InterPro" id="IPR008927">
    <property type="entry name" value="6-PGluconate_DH-like_C_sf"/>
</dbReference>
<dbReference type="SUPFAM" id="SSF48179">
    <property type="entry name" value="6-phosphogluconate dehydrogenase C-terminal domain-like"/>
    <property type="match status" value="1"/>
</dbReference>
<dbReference type="Proteomes" id="UP000054886">
    <property type="component" value="Unassembled WGS sequence"/>
</dbReference>
<sequence>MSVNVVVVGAGGVGVVSALSLFHAGKSEVSLVVRSDYSAVVERGYRIDSCDYGQLDGWRPHHVYKDVHEAAASGTFFDYVVVTTKNIPDGPNSSTMPVLVEPFLLGNAKVDPERLTSVLLIQNGIDIEKHLVSTLKPEDYNNYVVLSGVEIVGTTKVGKAQIKHIGQDHLSVGAFDPSNPAAVESAKRFTKIYDAGDKNFVEFDERVRYSRWKKLLYNAAINTTTAIVGLDVPRTLAYGHDDSTRNALFLPAMRDIVNIAASEGIVIEEKFIDFFLNISAKHMFTPSMCVDVQKGQLMELEVILGNPLRVAEANGVEAPTLTFLYNLLSIIQGKLKEQNGLVEFDETTCSIKK</sequence>